<feature type="compositionally biased region" description="Polar residues" evidence="1">
    <location>
        <begin position="1810"/>
        <end position="1822"/>
    </location>
</feature>
<accession>A0A2P6NLH5</accession>
<protein>
    <recommendedName>
        <fullName evidence="2">PH domain-containing protein</fullName>
    </recommendedName>
</protein>
<dbReference type="GO" id="GO:0005975">
    <property type="term" value="P:carbohydrate metabolic process"/>
    <property type="evidence" value="ECO:0007669"/>
    <property type="project" value="InterPro"/>
</dbReference>
<dbReference type="Pfam" id="PF03663">
    <property type="entry name" value="Glyco_hydro_76"/>
    <property type="match status" value="1"/>
</dbReference>
<dbReference type="PANTHER" id="PTHR47791">
    <property type="entry name" value="MEIOTICALLY UP-REGULATED GENE 191 PROTEIN"/>
    <property type="match status" value="1"/>
</dbReference>
<dbReference type="CDD" id="cd00821">
    <property type="entry name" value="PH"/>
    <property type="match status" value="1"/>
</dbReference>
<feature type="region of interest" description="Disordered" evidence="1">
    <location>
        <begin position="1208"/>
        <end position="1263"/>
    </location>
</feature>
<dbReference type="CDD" id="cd00257">
    <property type="entry name" value="beta-trefoil_FSCN-like"/>
    <property type="match status" value="2"/>
</dbReference>
<gene>
    <name evidence="3" type="ORF">PROFUN_07460</name>
</gene>
<dbReference type="OrthoDB" id="9984024at2759"/>
<evidence type="ECO:0000256" key="1">
    <source>
        <dbReference type="SAM" id="MobiDB-lite"/>
    </source>
</evidence>
<comment type="caution">
    <text evidence="3">The sequence shown here is derived from an EMBL/GenBank/DDBJ whole genome shotgun (WGS) entry which is preliminary data.</text>
</comment>
<feature type="compositionally biased region" description="Low complexity" evidence="1">
    <location>
        <begin position="1552"/>
        <end position="1570"/>
    </location>
</feature>
<dbReference type="SUPFAM" id="SSF50405">
    <property type="entry name" value="Actin-crosslinking proteins"/>
    <property type="match status" value="2"/>
</dbReference>
<dbReference type="Gene3D" id="2.30.29.30">
    <property type="entry name" value="Pleckstrin-homology domain (PH domain)/Phosphotyrosine-binding domain (PTB)"/>
    <property type="match status" value="1"/>
</dbReference>
<dbReference type="InterPro" id="IPR053169">
    <property type="entry name" value="MUG_Protein"/>
</dbReference>
<feature type="region of interest" description="Disordered" evidence="1">
    <location>
        <begin position="1864"/>
        <end position="1921"/>
    </location>
</feature>
<feature type="domain" description="PH" evidence="2">
    <location>
        <begin position="1985"/>
        <end position="2078"/>
    </location>
</feature>
<evidence type="ECO:0000313" key="3">
    <source>
        <dbReference type="EMBL" id="PRP84806.1"/>
    </source>
</evidence>
<feature type="compositionally biased region" description="Polar residues" evidence="1">
    <location>
        <begin position="1248"/>
        <end position="1258"/>
    </location>
</feature>
<proteinExistence type="predicted"/>
<evidence type="ECO:0000259" key="2">
    <source>
        <dbReference type="PROSITE" id="PS50003"/>
    </source>
</evidence>
<feature type="compositionally biased region" description="Basic and acidic residues" evidence="1">
    <location>
        <begin position="1864"/>
        <end position="1873"/>
    </location>
</feature>
<dbReference type="Gene3D" id="1.50.10.20">
    <property type="match status" value="1"/>
</dbReference>
<dbReference type="Pfam" id="PF13913">
    <property type="entry name" value="zf-C2HC_2"/>
    <property type="match status" value="3"/>
</dbReference>
<evidence type="ECO:0000313" key="4">
    <source>
        <dbReference type="Proteomes" id="UP000241769"/>
    </source>
</evidence>
<sequence length="2242" mass="252011">MVLVEFSRFLTFVSVSVFTTHYERPCRDAVRVAYGYYIKDRLPHTKCVLGLTIVMLSFLTRAEEMKWSLLFTMISLAIATNYGEIEVNTDRNGPDLGLMPIFTSSVEECRYSCFINYKCNGWAYDTCGGTNSCWLKSSAGDRVTSQCRSSGLPSKRPGGNVETVATIVQGASEAMFGYGLMDNGGFKGMDLTYKTAMIYGALIDHLDWSGSFPGKDDRIAQGLEKVRTVGFPNKFAGNDWDDDPEWWAITAVRYFETLGDPTWLASAIQVWDYVSDWVIPQDAPCGQGGMLESHSAKYLASIATSLYFTLSAKLHFHLKEDKYLTAALQSKLFIEKYTKGPNCIMDGVAFDHNCSIAADCYTYNTGIYLLGLVELAKTTGDVTYAQTAKDYAKEVFQKKEWYDDRGVLKRDEDNCHDGASFNGQLVRSINNLHRYFPDPSLSGWLTRQFKAVTSYDREPGGDHYGPFWDGPYTNPTTCSLHSVLDVITSGWSLQSGITDTLTYSIVNAAGNALTAAANGSVIVSHGGSRWSLRRTNGDDFLLLDASGRAVTGPKTLGSAVTVEEVTQTDGQLWRIVPEGEERWYTIRNVESGWLLDHLNCHDDDGKTAPMQLDGQQPMDRQGRSPSGIPSSAGNSIYPPLNANHEMDISPHSIPPPNVVTSCIIPVAAFELSGRERVTTYHYPNATVTVVKDPVPTGDVQWFEPYHVGIRSWRGTYLSATLLDVQQAPKMGPWELWKLVRSAGKANVYHLKSWRNTYLCAEENDNLQQRNQPSEWEEWIIMPTSNGKFLLQSYHHTFLTAEDGISMKTKRDSREWQQFEIVRDSHMYYGSMAVLTHPLIAFASDHGKYLSSRNWTVSQMPHKQDWEGSHHGNYLSAGVDGSVSQVHEMRDRELWEIEPIDGGFLIRSAHKTLLRAGSGGHVNQSQSANVCMIASQLSSRVERYEYLFRLCLFLSRSKFPSNRNACLVDSSMNELNPDGIACHICGRYYGFGDLEDHIEECMSVRQKKLKELPNYLPSAITAQYMAAIGEVRSPARPIPNINDEEELQKYNDEATEIFKQSFLTCPKCNRKFGHERLGMHFLHCNGTDAKTLATSETKKAFKDMSSSAQRICMITCYLCGKNYALDMIESHQDKCRTAHRANFRKLAEHTTKEWEDKSPAARLPTASDDDFYIDKYNSQALILFYKTPMPCERCGRSFPYDRLQMHAKSCRPKSTPTGGINKAHMGYHHSKSAPDSSTKGGEKRAGKTKPTQKAPSATYHSEEEVVEEIIEEYSSDEAEISYEDGANNTSAEEDDTPAPPAQQKPTPSKRQPSPLIEPKPKQTPRKIQTTEKPYEGVQDEKVKTMRDAEKRDVEPNRVETNKPSRIPILRKRISPAKQPSFFQPNRGVLPEPSPSFVNASPQKVAAKEVTRRRVTARPKSKPSRPQDEPKIAGVHSCPSCGLKYPGKGPGFRFCGGCEDRPFSILVRFLLKRDPEKTDQEDWTLDDRNGSSSIWLNSSKRTLKARPIPIVKETNTALNTQNIISRSVPNQPPPVAILNRTSSATMSHVPRVDTSTSSTRNINSSLLASPSGPSSPSPPSSPHYSPRAPANTPQKSTWSNAVQPSQSPTFNTRRAHSPPSSPLLVGSPPRNMLRNRGPGEEPLTLSAVRELRSSSAASEEADRSSEPEVRGYAMSVDGGHYVDRTLNRSVSQPRYYEMPKHRTPSQENVTDGYHSVDSNKWAGLQNSELLRPRAGAQNNETPPVFNLVKSMSSQPKEVPQRSNTSKSMEDVRECQSNHSSGPNSAATTPPTTSNRFFTIRKQEEQTVEKEGTTGTTPNQVSGNRLSGIYRSVSDSSRDSVEIAETHFERRIHELLQTQAVQLLNTKTDERFRPMRSETTTDSEKGLRRSPSANMSFSESSDRTLRALPPSQDRRERAEWADAAKDNRSLSTEDVLHMGGEHLRNFLHTITRRESRKITQPEPMTTTSSVSSYSQISPRATAPQKLERVWMEDVIHYTIRPHMWRRRYVRLDNGYMFLFDSDTETRLDRKISLRETYWENVRGDDSAFDIGMTANDMIIHMSAKSQDERDRWTAALTSHGSTPPRQVGLLQRSRMPRVSFVKSKSGQPDIRDALVPEQAKCEVYIEDVFIGEGSPLFKIHVFFSDWEWYILRSKRDLSMMNSGLLAKQPFSSTPHLKIKYPRLKGAAVYDNVDLYQEFLDTIEAERAQIFSHKNLRSIYTRFFAPLRQGDTQLPGFVLPFAIETT</sequence>
<dbReference type="InParanoid" id="A0A2P6NLH5"/>
<dbReference type="InterPro" id="IPR000772">
    <property type="entry name" value="Ricin_B_lectin"/>
</dbReference>
<keyword evidence="4" id="KW-1185">Reference proteome</keyword>
<feature type="compositionally biased region" description="Low complexity" evidence="1">
    <location>
        <begin position="1962"/>
        <end position="1974"/>
    </location>
</feature>
<feature type="region of interest" description="Disordered" evidence="1">
    <location>
        <begin position="1284"/>
        <end position="1431"/>
    </location>
</feature>
<dbReference type="PROSITE" id="PS50003">
    <property type="entry name" value="PH_DOMAIN"/>
    <property type="match status" value="1"/>
</dbReference>
<reference evidence="3 4" key="1">
    <citation type="journal article" date="2018" name="Genome Biol. Evol.">
        <title>Multiple Roots of Fruiting Body Formation in Amoebozoa.</title>
        <authorList>
            <person name="Hillmann F."/>
            <person name="Forbes G."/>
            <person name="Novohradska S."/>
            <person name="Ferling I."/>
            <person name="Riege K."/>
            <person name="Groth M."/>
            <person name="Westermann M."/>
            <person name="Marz M."/>
            <person name="Spaller T."/>
            <person name="Winckler T."/>
            <person name="Schaap P."/>
            <person name="Glockner G."/>
        </authorList>
    </citation>
    <scope>NUCLEOTIDE SEQUENCE [LARGE SCALE GENOMIC DNA]</scope>
    <source>
        <strain evidence="3 4">Jena</strain>
    </source>
</reference>
<dbReference type="Pfam" id="PF14295">
    <property type="entry name" value="PAN_4"/>
    <property type="match status" value="1"/>
</dbReference>
<dbReference type="Gene3D" id="2.80.10.50">
    <property type="match status" value="2"/>
</dbReference>
<dbReference type="SUPFAM" id="SSF48208">
    <property type="entry name" value="Six-hairpin glycosidases"/>
    <property type="match status" value="1"/>
</dbReference>
<dbReference type="EMBL" id="MDYQ01000056">
    <property type="protein sequence ID" value="PRP84806.1"/>
    <property type="molecule type" value="Genomic_DNA"/>
</dbReference>
<dbReference type="InterPro" id="IPR035992">
    <property type="entry name" value="Ricin_B-like_lectins"/>
</dbReference>
<feature type="compositionally biased region" description="Low complexity" evidence="1">
    <location>
        <begin position="1777"/>
        <end position="1792"/>
    </location>
</feature>
<feature type="region of interest" description="Disordered" evidence="1">
    <location>
        <begin position="1952"/>
        <end position="1976"/>
    </location>
</feature>
<dbReference type="InterPro" id="IPR001849">
    <property type="entry name" value="PH_domain"/>
</dbReference>
<feature type="region of interest" description="Disordered" evidence="1">
    <location>
        <begin position="605"/>
        <end position="636"/>
    </location>
</feature>
<dbReference type="Pfam" id="PF00169">
    <property type="entry name" value="PH"/>
    <property type="match status" value="1"/>
</dbReference>
<dbReference type="InterPro" id="IPR005198">
    <property type="entry name" value="Glyco_hydro_76"/>
</dbReference>
<feature type="region of interest" description="Disordered" evidence="1">
    <location>
        <begin position="1748"/>
        <end position="1822"/>
    </location>
</feature>
<dbReference type="SMART" id="SM00233">
    <property type="entry name" value="PH"/>
    <property type="match status" value="1"/>
</dbReference>
<name>A0A2P6NLH5_9EUKA</name>
<feature type="compositionally biased region" description="Basic and acidic residues" evidence="1">
    <location>
        <begin position="1909"/>
        <end position="1921"/>
    </location>
</feature>
<dbReference type="InterPro" id="IPR011993">
    <property type="entry name" value="PH-like_dom_sf"/>
</dbReference>
<dbReference type="Gene3D" id="3.50.4.10">
    <property type="entry name" value="Hepatocyte Growth Factor"/>
    <property type="match status" value="1"/>
</dbReference>
<feature type="region of interest" description="Disordered" evidence="1">
    <location>
        <begin position="1520"/>
        <end position="1668"/>
    </location>
</feature>
<organism evidence="3 4">
    <name type="scientific">Planoprotostelium fungivorum</name>
    <dbReference type="NCBI Taxonomy" id="1890364"/>
    <lineage>
        <taxon>Eukaryota</taxon>
        <taxon>Amoebozoa</taxon>
        <taxon>Evosea</taxon>
        <taxon>Variosea</taxon>
        <taxon>Cavosteliida</taxon>
        <taxon>Cavosteliaceae</taxon>
        <taxon>Planoprotostelium</taxon>
    </lineage>
</organism>
<dbReference type="InterPro" id="IPR008928">
    <property type="entry name" value="6-hairpin_glycosidase_sf"/>
</dbReference>
<dbReference type="Proteomes" id="UP000241769">
    <property type="component" value="Unassembled WGS sequence"/>
</dbReference>
<dbReference type="SUPFAM" id="SSF50729">
    <property type="entry name" value="PH domain-like"/>
    <property type="match status" value="1"/>
</dbReference>
<feature type="compositionally biased region" description="Basic and acidic residues" evidence="1">
    <location>
        <begin position="1327"/>
        <end position="1361"/>
    </location>
</feature>
<feature type="compositionally biased region" description="Basic and acidic residues" evidence="1">
    <location>
        <begin position="1798"/>
        <end position="1809"/>
    </location>
</feature>
<dbReference type="Pfam" id="PF14200">
    <property type="entry name" value="RicinB_lectin_2"/>
    <property type="match status" value="1"/>
</dbReference>
<dbReference type="SUPFAM" id="SSF50370">
    <property type="entry name" value="Ricin B-like lectins"/>
    <property type="match status" value="1"/>
</dbReference>
<dbReference type="CDD" id="cd00161">
    <property type="entry name" value="beta-trefoil_Ricin-like"/>
    <property type="match status" value="1"/>
</dbReference>
<dbReference type="InterPro" id="IPR003609">
    <property type="entry name" value="Pan_app"/>
</dbReference>
<feature type="compositionally biased region" description="Polar residues" evidence="1">
    <location>
        <begin position="1748"/>
        <end position="1764"/>
    </location>
</feature>
<feature type="compositionally biased region" description="Basic residues" evidence="1">
    <location>
        <begin position="1411"/>
        <end position="1421"/>
    </location>
</feature>
<feature type="compositionally biased region" description="Polar residues" evidence="1">
    <location>
        <begin position="623"/>
        <end position="634"/>
    </location>
</feature>
<feature type="compositionally biased region" description="Polar residues" evidence="1">
    <location>
        <begin position="1589"/>
        <end position="1610"/>
    </location>
</feature>
<dbReference type="PANTHER" id="PTHR47791:SF3">
    <property type="entry name" value="MEIOTICALLY UP-REGULATED GENE 191 PROTEIN"/>
    <property type="match status" value="1"/>
</dbReference>
<feature type="compositionally biased region" description="Basic and acidic residues" evidence="1">
    <location>
        <begin position="1658"/>
        <end position="1667"/>
    </location>
</feature>
<dbReference type="InterPro" id="IPR008999">
    <property type="entry name" value="Actin-crosslinking"/>
</dbReference>